<dbReference type="EMBL" id="GG678845">
    <property type="protein sequence ID" value="EER08764.1"/>
    <property type="molecule type" value="Genomic_DNA"/>
</dbReference>
<evidence type="ECO:0000313" key="2">
    <source>
        <dbReference type="EMBL" id="EER08764.1"/>
    </source>
</evidence>
<name>C5L3C9_PERM5</name>
<sequence length="98" mass="11094">MCGPSCAETLISISLVVKLSQAERRMNDKNVQARMEVSKHWFMRNHQVFKDFDMYLSYDTTSVVSNVLDEGLKVFVFNGDQAYCSLTTSPILLVHCPG</sequence>
<dbReference type="GeneID" id="9043075"/>
<keyword evidence="3" id="KW-1185">Reference proteome</keyword>
<evidence type="ECO:0000313" key="3">
    <source>
        <dbReference type="Proteomes" id="UP000007800"/>
    </source>
</evidence>
<proteinExistence type="inferred from homology"/>
<dbReference type="RefSeq" id="XP_002776948.1">
    <property type="nucleotide sequence ID" value="XM_002776902.1"/>
</dbReference>
<dbReference type="Proteomes" id="UP000007800">
    <property type="component" value="Unassembled WGS sequence"/>
</dbReference>
<protein>
    <submittedName>
        <fullName evidence="2">Uncharacterized protein</fullName>
    </submittedName>
</protein>
<reference evidence="2 3" key="1">
    <citation type="submission" date="2008-07" db="EMBL/GenBank/DDBJ databases">
        <authorList>
            <person name="El-Sayed N."/>
            <person name="Caler E."/>
            <person name="Inman J."/>
            <person name="Amedeo P."/>
            <person name="Hass B."/>
            <person name="Wortman J."/>
        </authorList>
    </citation>
    <scope>NUCLEOTIDE SEQUENCE [LARGE SCALE GENOMIC DNA]</scope>
    <source>
        <strain evidence="3">ATCC 50983 / TXsc</strain>
    </source>
</reference>
<comment type="similarity">
    <text evidence="1">Belongs to the peptidase S10 family.</text>
</comment>
<dbReference type="SUPFAM" id="SSF53474">
    <property type="entry name" value="alpha/beta-Hydrolases"/>
    <property type="match status" value="1"/>
</dbReference>
<dbReference type="Pfam" id="PF00450">
    <property type="entry name" value="Peptidase_S10"/>
    <property type="match status" value="1"/>
</dbReference>
<dbReference type="InParanoid" id="C5L3C9"/>
<gene>
    <name evidence="2" type="ORF">Pmar_PMAR025779</name>
</gene>
<accession>C5L3C9</accession>
<dbReference type="GO" id="GO:0006508">
    <property type="term" value="P:proteolysis"/>
    <property type="evidence" value="ECO:0007669"/>
    <property type="project" value="InterPro"/>
</dbReference>
<organism evidence="3">
    <name type="scientific">Perkinsus marinus (strain ATCC 50983 / TXsc)</name>
    <dbReference type="NCBI Taxonomy" id="423536"/>
    <lineage>
        <taxon>Eukaryota</taxon>
        <taxon>Sar</taxon>
        <taxon>Alveolata</taxon>
        <taxon>Perkinsozoa</taxon>
        <taxon>Perkinsea</taxon>
        <taxon>Perkinsida</taxon>
        <taxon>Perkinsidae</taxon>
        <taxon>Perkinsus</taxon>
    </lineage>
</organism>
<evidence type="ECO:0000256" key="1">
    <source>
        <dbReference type="ARBA" id="ARBA00009431"/>
    </source>
</evidence>
<dbReference type="InterPro" id="IPR001563">
    <property type="entry name" value="Peptidase_S10"/>
</dbReference>
<dbReference type="InterPro" id="IPR029058">
    <property type="entry name" value="AB_hydrolase_fold"/>
</dbReference>
<dbReference type="AlphaFoldDB" id="C5L3C9"/>
<dbReference type="GO" id="GO:0004185">
    <property type="term" value="F:serine-type carboxypeptidase activity"/>
    <property type="evidence" value="ECO:0007669"/>
    <property type="project" value="InterPro"/>
</dbReference>
<dbReference type="OrthoDB" id="10399653at2759"/>
<dbReference type="Gene3D" id="3.40.50.1820">
    <property type="entry name" value="alpha/beta hydrolase"/>
    <property type="match status" value="1"/>
</dbReference>